<evidence type="ECO:0000256" key="1">
    <source>
        <dbReference type="SAM" id="MobiDB-lite"/>
    </source>
</evidence>
<proteinExistence type="predicted"/>
<organism evidence="2 3">
    <name type="scientific">Morus notabilis</name>
    <dbReference type="NCBI Taxonomy" id="981085"/>
    <lineage>
        <taxon>Eukaryota</taxon>
        <taxon>Viridiplantae</taxon>
        <taxon>Streptophyta</taxon>
        <taxon>Embryophyta</taxon>
        <taxon>Tracheophyta</taxon>
        <taxon>Spermatophyta</taxon>
        <taxon>Magnoliopsida</taxon>
        <taxon>eudicotyledons</taxon>
        <taxon>Gunneridae</taxon>
        <taxon>Pentapetalae</taxon>
        <taxon>rosids</taxon>
        <taxon>fabids</taxon>
        <taxon>Rosales</taxon>
        <taxon>Moraceae</taxon>
        <taxon>Moreae</taxon>
        <taxon>Morus</taxon>
    </lineage>
</organism>
<feature type="region of interest" description="Disordered" evidence="1">
    <location>
        <begin position="77"/>
        <end position="109"/>
    </location>
</feature>
<evidence type="ECO:0000313" key="3">
    <source>
        <dbReference type="Proteomes" id="UP000030645"/>
    </source>
</evidence>
<name>W9REM5_9ROSA</name>
<reference evidence="3" key="1">
    <citation type="submission" date="2013-01" db="EMBL/GenBank/DDBJ databases">
        <title>Draft Genome Sequence of a Mulberry Tree, Morus notabilis C.K. Schneid.</title>
        <authorList>
            <person name="He N."/>
            <person name="Zhao S."/>
        </authorList>
    </citation>
    <scope>NUCLEOTIDE SEQUENCE</scope>
</reference>
<protein>
    <submittedName>
        <fullName evidence="2">Uncharacterized protein</fullName>
    </submittedName>
</protein>
<dbReference type="AlphaFoldDB" id="W9REM5"/>
<evidence type="ECO:0000313" key="2">
    <source>
        <dbReference type="EMBL" id="EXB53345.1"/>
    </source>
</evidence>
<accession>W9REM5</accession>
<dbReference type="EMBL" id="KE344088">
    <property type="protein sequence ID" value="EXB53345.1"/>
    <property type="molecule type" value="Genomic_DNA"/>
</dbReference>
<gene>
    <name evidence="2" type="ORF">L484_016227</name>
</gene>
<sequence>MAGCLTPFLQKRIRSSLISFLRNDGTLREETLPLPRTPSPSPLLVFIRFVLHIREALHSLVCTFYSPIKFQGAHPEFESEGVGQNNDSVAEKDHVPDVEGVGGNEKEGKFDVYDTDELLTASEEGEEDELRRKIEYNPNVDIHNPEFRVDLVFPTGESLELAIKEYAN</sequence>
<keyword evidence="3" id="KW-1185">Reference proteome</keyword>
<dbReference type="Proteomes" id="UP000030645">
    <property type="component" value="Unassembled WGS sequence"/>
</dbReference>